<dbReference type="Gene3D" id="3.80.10.10">
    <property type="entry name" value="Ribonuclease Inhibitor"/>
    <property type="match status" value="2"/>
</dbReference>
<dbReference type="PRINTS" id="PR00364">
    <property type="entry name" value="DISEASERSIST"/>
</dbReference>
<dbReference type="Pfam" id="PF07725">
    <property type="entry name" value="LRR_3"/>
    <property type="match status" value="1"/>
</dbReference>
<dbReference type="SUPFAM" id="SSF52540">
    <property type="entry name" value="P-loop containing nucleoside triphosphate hydrolases"/>
    <property type="match status" value="1"/>
</dbReference>
<keyword evidence="2" id="KW-0677">Repeat</keyword>
<evidence type="ECO:0000259" key="3">
    <source>
        <dbReference type="Pfam" id="PF00931"/>
    </source>
</evidence>
<protein>
    <recommendedName>
        <fullName evidence="7">TMV resistance protein N</fullName>
    </recommendedName>
</protein>
<dbReference type="InterPro" id="IPR002182">
    <property type="entry name" value="NB-ARC"/>
</dbReference>
<dbReference type="InterPro" id="IPR058192">
    <property type="entry name" value="WHD_ROQ1-like"/>
</dbReference>
<evidence type="ECO:0008006" key="7">
    <source>
        <dbReference type="Google" id="ProtNLM"/>
    </source>
</evidence>
<evidence type="ECO:0000259" key="4">
    <source>
        <dbReference type="Pfam" id="PF23282"/>
    </source>
</evidence>
<dbReference type="PANTHER" id="PTHR11017">
    <property type="entry name" value="LEUCINE-RICH REPEAT-CONTAINING PROTEIN"/>
    <property type="match status" value="1"/>
</dbReference>
<dbReference type="InterPro" id="IPR042197">
    <property type="entry name" value="Apaf_helical"/>
</dbReference>
<dbReference type="SUPFAM" id="SSF46785">
    <property type="entry name" value="Winged helix' DNA-binding domain"/>
    <property type="match status" value="1"/>
</dbReference>
<comment type="caution">
    <text evidence="5">The sequence shown here is derived from an EMBL/GenBank/DDBJ whole genome shotgun (WGS) entry which is preliminary data.</text>
</comment>
<dbReference type="InterPro" id="IPR011713">
    <property type="entry name" value="Leu-rich_rpt_3"/>
</dbReference>
<dbReference type="Gene3D" id="3.40.50.300">
    <property type="entry name" value="P-loop containing nucleotide triphosphate hydrolases"/>
    <property type="match status" value="1"/>
</dbReference>
<organism evidence="5 6">
    <name type="scientific">Flemingia macrophylla</name>
    <dbReference type="NCBI Taxonomy" id="520843"/>
    <lineage>
        <taxon>Eukaryota</taxon>
        <taxon>Viridiplantae</taxon>
        <taxon>Streptophyta</taxon>
        <taxon>Embryophyta</taxon>
        <taxon>Tracheophyta</taxon>
        <taxon>Spermatophyta</taxon>
        <taxon>Magnoliopsida</taxon>
        <taxon>eudicotyledons</taxon>
        <taxon>Gunneridae</taxon>
        <taxon>Pentapetalae</taxon>
        <taxon>rosids</taxon>
        <taxon>fabids</taxon>
        <taxon>Fabales</taxon>
        <taxon>Fabaceae</taxon>
        <taxon>Papilionoideae</taxon>
        <taxon>50 kb inversion clade</taxon>
        <taxon>NPAAA clade</taxon>
        <taxon>indigoferoid/millettioid clade</taxon>
        <taxon>Phaseoleae</taxon>
        <taxon>Flemingia</taxon>
    </lineage>
</organism>
<feature type="domain" description="Disease resistance protein Roq1-like winged-helix" evidence="4">
    <location>
        <begin position="250"/>
        <end position="314"/>
    </location>
</feature>
<dbReference type="InterPro" id="IPR032675">
    <property type="entry name" value="LRR_dom_sf"/>
</dbReference>
<accession>A0ABD1N042</accession>
<keyword evidence="1" id="KW-0433">Leucine-rich repeat</keyword>
<dbReference type="EMBL" id="JBGMDY010000003">
    <property type="protein sequence ID" value="KAL2341458.1"/>
    <property type="molecule type" value="Genomic_DNA"/>
</dbReference>
<dbReference type="InterPro" id="IPR036390">
    <property type="entry name" value="WH_DNA-bd_sf"/>
</dbReference>
<dbReference type="Pfam" id="PF23282">
    <property type="entry name" value="WHD_ROQ1"/>
    <property type="match status" value="1"/>
</dbReference>
<dbReference type="InterPro" id="IPR027417">
    <property type="entry name" value="P-loop_NTPase"/>
</dbReference>
<name>A0ABD1N042_9FABA</name>
<evidence type="ECO:0000313" key="6">
    <source>
        <dbReference type="Proteomes" id="UP001603857"/>
    </source>
</evidence>
<evidence type="ECO:0000256" key="2">
    <source>
        <dbReference type="ARBA" id="ARBA00022737"/>
    </source>
</evidence>
<dbReference type="AlphaFoldDB" id="A0ABD1N042"/>
<dbReference type="Gene3D" id="1.10.8.430">
    <property type="entry name" value="Helical domain of apoptotic protease-activating factors"/>
    <property type="match status" value="1"/>
</dbReference>
<keyword evidence="6" id="KW-1185">Reference proteome</keyword>
<dbReference type="InterPro" id="IPR044974">
    <property type="entry name" value="Disease_R_plants"/>
</dbReference>
<proteinExistence type="predicted"/>
<reference evidence="5 6" key="1">
    <citation type="submission" date="2024-08" db="EMBL/GenBank/DDBJ databases">
        <title>Insights into the chromosomal genome structure of Flemingia macrophylla.</title>
        <authorList>
            <person name="Ding Y."/>
            <person name="Zhao Y."/>
            <person name="Bi W."/>
            <person name="Wu M."/>
            <person name="Zhao G."/>
            <person name="Gong Y."/>
            <person name="Li W."/>
            <person name="Zhang P."/>
        </authorList>
    </citation>
    <scope>NUCLEOTIDE SEQUENCE [LARGE SCALE GENOMIC DNA]</scope>
    <source>
        <strain evidence="5">DYQJB</strain>
        <tissue evidence="5">Leaf</tissue>
    </source>
</reference>
<dbReference type="Pfam" id="PF00931">
    <property type="entry name" value="NB-ARC"/>
    <property type="match status" value="1"/>
</dbReference>
<evidence type="ECO:0000313" key="5">
    <source>
        <dbReference type="EMBL" id="KAL2341458.1"/>
    </source>
</evidence>
<evidence type="ECO:0000256" key="1">
    <source>
        <dbReference type="ARBA" id="ARBA00022614"/>
    </source>
</evidence>
<sequence length="840" mass="96809">MEKLPPRYPNHRKGLVGIEKIYEEIKPLLKIGSDDSNEVITFGIWGMGGIGKTTLANALYEKLSGKFESCHFFANVTEKSEEVVHKDLYSKLSGKNISSYDPLELRLLLQTERVLIVLDDVTTPKKLEELIYQFYPLGSESRVIVTTRNKQIFRSDAIKYMVQGLKFHHSLELFWLTAFEEKQPKNGYEDISHKVVSYCKGVPLALKVVGASLRSKSKEVWECQMNKLQSIPNMEIQKVLKLSYDDLDDSQQSIFLDIACFLKGERRDNIFPIYEIEVLLDKSLITIQKNKNGEVIEMHDLIQEMGNEIVRQESIKYPERRSRLWKHEEVVDVLKKNKENDIVEGIILNLELLNENLNLSNDFLAKMINLRFFKIYKEYYWIKQEQFNIYLHDNLESLSDKLRYFHWDNCCLKSLPSKFCAEQLVVLIMLNSKLKKLWDGVQNLCNLKEIDLRGSKRLTNIPDLSKATKLVRVNLSECRKIKSLNIHSKYLSELYLDGCLSLAEISVTSDKLTRLNLCQTSLFGVSKLKSLNVNSRPLKALELPCCSSLKEIAVVSDKITALTLRGSAIASLPSSISSLSKLTRLDLSCCRYLVSLPELPPSLRFILLDNCWNLVSLPELPSSLDWLSALNCNSLETEMCQRLVLQQLLRPNSYGRDSKYFVFPGNHVIEECEFHTTEHSMSIPASCLNISHLSGFIFCIFLSNYVPSVLGREIHNTFDEGFYWLVDMLVSIYEDDTQLWHARSSPFKFLRRSFQPPISDHMMFGYHDLSEFDGMSEVYHPSRDVRIIFQLHVKQKYGKRFGVFPVYATTSGFELQISESQSIQPKQPLHQRGEGLNQKL</sequence>
<dbReference type="Proteomes" id="UP001603857">
    <property type="component" value="Unassembled WGS sequence"/>
</dbReference>
<feature type="domain" description="NB-ARC" evidence="3">
    <location>
        <begin position="34"/>
        <end position="182"/>
    </location>
</feature>
<dbReference type="SUPFAM" id="SSF52058">
    <property type="entry name" value="L domain-like"/>
    <property type="match status" value="1"/>
</dbReference>
<dbReference type="PANTHER" id="PTHR11017:SF243">
    <property type="entry name" value="ADP-RIBOSYL CYCLASE_CYCLIC ADP-RIBOSE HYDROLASE"/>
    <property type="match status" value="1"/>
</dbReference>
<gene>
    <name evidence="5" type="ORF">Fmac_009398</name>
</gene>